<proteinExistence type="predicted"/>
<evidence type="ECO:0000313" key="2">
    <source>
        <dbReference type="Proteomes" id="UP000824120"/>
    </source>
</evidence>
<accession>A0A9J5Y3C5</accession>
<protein>
    <submittedName>
        <fullName evidence="1">Uncharacterized protein</fullName>
    </submittedName>
</protein>
<gene>
    <name evidence="1" type="ORF">H5410_036153</name>
</gene>
<dbReference type="EMBL" id="JACXVP010000007">
    <property type="protein sequence ID" value="KAG5594921.1"/>
    <property type="molecule type" value="Genomic_DNA"/>
</dbReference>
<sequence length="149" mass="17138">LGNISWFVNVLDGSNPDAVAKYYESIKYGLIFKRLPIPGKHPVFWLIMVSFHCSYCRLRSYGTNDYVQCCINGLSRSLWVEDFADRSQNIARIVGKEEVKHIFKCIQCTSEYTSDFMDGLVEIPTLKIQLFGCATLFQDSSQTKEHYTK</sequence>
<feature type="non-terminal residue" evidence="1">
    <location>
        <position position="1"/>
    </location>
</feature>
<name>A0A9J5Y3C5_SOLCO</name>
<keyword evidence="2" id="KW-1185">Reference proteome</keyword>
<organism evidence="1 2">
    <name type="scientific">Solanum commersonii</name>
    <name type="common">Commerson's wild potato</name>
    <name type="synonym">Commerson's nightshade</name>
    <dbReference type="NCBI Taxonomy" id="4109"/>
    <lineage>
        <taxon>Eukaryota</taxon>
        <taxon>Viridiplantae</taxon>
        <taxon>Streptophyta</taxon>
        <taxon>Embryophyta</taxon>
        <taxon>Tracheophyta</taxon>
        <taxon>Spermatophyta</taxon>
        <taxon>Magnoliopsida</taxon>
        <taxon>eudicotyledons</taxon>
        <taxon>Gunneridae</taxon>
        <taxon>Pentapetalae</taxon>
        <taxon>asterids</taxon>
        <taxon>lamiids</taxon>
        <taxon>Solanales</taxon>
        <taxon>Solanaceae</taxon>
        <taxon>Solanoideae</taxon>
        <taxon>Solaneae</taxon>
        <taxon>Solanum</taxon>
    </lineage>
</organism>
<dbReference type="SUPFAM" id="SSF81631">
    <property type="entry name" value="PAP/OAS1 substrate-binding domain"/>
    <property type="match status" value="1"/>
</dbReference>
<dbReference type="OrthoDB" id="904745at2759"/>
<comment type="caution">
    <text evidence="1">The sequence shown here is derived from an EMBL/GenBank/DDBJ whole genome shotgun (WGS) entry which is preliminary data.</text>
</comment>
<evidence type="ECO:0000313" key="1">
    <source>
        <dbReference type="EMBL" id="KAG5594921.1"/>
    </source>
</evidence>
<dbReference type="Proteomes" id="UP000824120">
    <property type="component" value="Chromosome 7"/>
</dbReference>
<dbReference type="AlphaFoldDB" id="A0A9J5Y3C5"/>
<reference evidence="1 2" key="1">
    <citation type="submission" date="2020-09" db="EMBL/GenBank/DDBJ databases">
        <title>De no assembly of potato wild relative species, Solanum commersonii.</title>
        <authorList>
            <person name="Cho K."/>
        </authorList>
    </citation>
    <scope>NUCLEOTIDE SEQUENCE [LARGE SCALE GENOMIC DNA]</scope>
    <source>
        <strain evidence="1">LZ3.2</strain>
        <tissue evidence="1">Leaf</tissue>
    </source>
</reference>